<feature type="transmembrane region" description="Helical" evidence="7">
    <location>
        <begin position="21"/>
        <end position="42"/>
    </location>
</feature>
<feature type="transmembrane region" description="Helical" evidence="7">
    <location>
        <begin position="435"/>
        <end position="460"/>
    </location>
</feature>
<comment type="caution">
    <text evidence="9">The sequence shown here is derived from an EMBL/GenBank/DDBJ whole genome shotgun (WGS) entry which is preliminary data.</text>
</comment>
<dbReference type="Gene3D" id="1.20.1250.20">
    <property type="entry name" value="MFS general substrate transporter like domains"/>
    <property type="match status" value="1"/>
</dbReference>
<feature type="transmembrane region" description="Helical" evidence="7">
    <location>
        <begin position="342"/>
        <end position="363"/>
    </location>
</feature>
<sequence>MPSSAGKHPHAFPIRQMVVLGLCRVCEPIAFMSIFPYIYYMIESFHITNDDKQIALYAGLVTSAFAFAECLAGPIWGRLSDKYGRKPILLTGIAGTGISMLLFGFARDLPTALIARALGGILNGNIGVLQTTVAEVITVEAHQARAYAIMPFVWCIGSIIGSAMGGALADPVRNYPGAFSHGTIFERYPYLLTNLVCAAMVAFSLTIGLLFLEETHEDKKERRDIGREMGDWILACCGRANAAPVSGRKQDYTEETLTLMTEEDLPPHYSSTASSPALPPTLAESAGLPPPAYQSIEGSPRNSEVGANGQGAFSYDVEAALLEVERQAKTAPAMSSAFTRQVVYNIIGFGILAYHTISAEQLLPVLFSMPESDTTPSLPFKFIGGFALPTKFIGGILAAQGFIQMIATMVVFPIVSRRLGSLATYRMVVLTYPLLYLAVPYITLAPAALRIPAVCVVIVWKVTAQAFAFPSTNIMLANSAPSTKVLGTLNGVASSAASGCRAFGPTVSGILQSAGLSIGVLGLPWWTNAVVAGLGAVLSLYMIEEKRRSFDSEKETDETRLARPLPLALDASEMNHALVAAESLNASSESHVSTPGSPLLTRMSLDIRRNARRASKPLI</sequence>
<feature type="transmembrane region" description="Helical" evidence="7">
    <location>
        <begin position="88"/>
        <end position="106"/>
    </location>
</feature>
<dbReference type="Proteomes" id="UP001324427">
    <property type="component" value="Unassembled WGS sequence"/>
</dbReference>
<evidence type="ECO:0000256" key="3">
    <source>
        <dbReference type="ARBA" id="ARBA00022692"/>
    </source>
</evidence>
<feature type="transmembrane region" description="Helical" evidence="7">
    <location>
        <begin position="54"/>
        <end position="76"/>
    </location>
</feature>
<proteinExistence type="predicted"/>
<evidence type="ECO:0000256" key="2">
    <source>
        <dbReference type="ARBA" id="ARBA00022448"/>
    </source>
</evidence>
<accession>A0AAV9JAS3</accession>
<dbReference type="PANTHER" id="PTHR23504:SF15">
    <property type="entry name" value="MAJOR FACILITATOR SUPERFAMILY (MFS) PROFILE DOMAIN-CONTAINING PROTEIN"/>
    <property type="match status" value="1"/>
</dbReference>
<evidence type="ECO:0000256" key="1">
    <source>
        <dbReference type="ARBA" id="ARBA00004141"/>
    </source>
</evidence>
<protein>
    <recommendedName>
        <fullName evidence="8">Major facilitator superfamily (MFS) profile domain-containing protein</fullName>
    </recommendedName>
</protein>
<evidence type="ECO:0000259" key="8">
    <source>
        <dbReference type="PROSITE" id="PS50850"/>
    </source>
</evidence>
<feature type="region of interest" description="Disordered" evidence="6">
    <location>
        <begin position="265"/>
        <end position="284"/>
    </location>
</feature>
<keyword evidence="3 7" id="KW-0812">Transmembrane</keyword>
<name>A0AAV9JAS3_9PEZI</name>
<dbReference type="InterPro" id="IPR011701">
    <property type="entry name" value="MFS"/>
</dbReference>
<feature type="transmembrane region" description="Helical" evidence="7">
    <location>
        <begin position="392"/>
        <end position="415"/>
    </location>
</feature>
<reference evidence="9 10" key="1">
    <citation type="submission" date="2021-11" db="EMBL/GenBank/DDBJ databases">
        <title>Black yeast isolated from Biological Soil Crust.</title>
        <authorList>
            <person name="Kurbessoian T."/>
        </authorList>
    </citation>
    <scope>NUCLEOTIDE SEQUENCE [LARGE SCALE GENOMIC DNA]</scope>
    <source>
        <strain evidence="9 10">CCFEE 5522</strain>
    </source>
</reference>
<feature type="transmembrane region" description="Helical" evidence="7">
    <location>
        <begin position="525"/>
        <end position="543"/>
    </location>
</feature>
<dbReference type="Pfam" id="PF07690">
    <property type="entry name" value="MFS_1"/>
    <property type="match status" value="1"/>
</dbReference>
<comment type="subcellular location">
    <subcellularLocation>
        <location evidence="1">Membrane</location>
        <topology evidence="1">Multi-pass membrane protein</topology>
    </subcellularLocation>
</comment>
<dbReference type="CDD" id="cd17330">
    <property type="entry name" value="MFS_SLC46_TetA_like"/>
    <property type="match status" value="1"/>
</dbReference>
<evidence type="ECO:0000256" key="7">
    <source>
        <dbReference type="SAM" id="Phobius"/>
    </source>
</evidence>
<feature type="transmembrane region" description="Helical" evidence="7">
    <location>
        <begin position="188"/>
        <end position="212"/>
    </location>
</feature>
<dbReference type="GO" id="GO:0016020">
    <property type="term" value="C:membrane"/>
    <property type="evidence" value="ECO:0007669"/>
    <property type="project" value="UniProtKB-SubCell"/>
</dbReference>
<dbReference type="GO" id="GO:0022857">
    <property type="term" value="F:transmembrane transporter activity"/>
    <property type="evidence" value="ECO:0007669"/>
    <property type="project" value="InterPro"/>
</dbReference>
<dbReference type="EMBL" id="JAVFHQ010000046">
    <property type="protein sequence ID" value="KAK4542016.1"/>
    <property type="molecule type" value="Genomic_DNA"/>
</dbReference>
<keyword evidence="10" id="KW-1185">Reference proteome</keyword>
<dbReference type="SUPFAM" id="SSF103473">
    <property type="entry name" value="MFS general substrate transporter"/>
    <property type="match status" value="1"/>
</dbReference>
<dbReference type="InterPro" id="IPR020846">
    <property type="entry name" value="MFS_dom"/>
</dbReference>
<gene>
    <name evidence="9" type="ORF">LTR36_007216</name>
</gene>
<dbReference type="PROSITE" id="PS50850">
    <property type="entry name" value="MFS"/>
    <property type="match status" value="1"/>
</dbReference>
<evidence type="ECO:0000313" key="9">
    <source>
        <dbReference type="EMBL" id="KAK4542016.1"/>
    </source>
</evidence>
<evidence type="ECO:0000256" key="6">
    <source>
        <dbReference type="SAM" id="MobiDB-lite"/>
    </source>
</evidence>
<dbReference type="AlphaFoldDB" id="A0AAV9JAS3"/>
<evidence type="ECO:0000256" key="5">
    <source>
        <dbReference type="ARBA" id="ARBA00023136"/>
    </source>
</evidence>
<evidence type="ECO:0000313" key="10">
    <source>
        <dbReference type="Proteomes" id="UP001324427"/>
    </source>
</evidence>
<dbReference type="PANTHER" id="PTHR23504">
    <property type="entry name" value="MAJOR FACILITATOR SUPERFAMILY DOMAIN-CONTAINING PROTEIN 10"/>
    <property type="match status" value="1"/>
</dbReference>
<dbReference type="InterPro" id="IPR036259">
    <property type="entry name" value="MFS_trans_sf"/>
</dbReference>
<feature type="transmembrane region" description="Helical" evidence="7">
    <location>
        <begin position="146"/>
        <end position="168"/>
    </location>
</feature>
<keyword evidence="2" id="KW-0813">Transport</keyword>
<evidence type="ECO:0000256" key="4">
    <source>
        <dbReference type="ARBA" id="ARBA00022989"/>
    </source>
</evidence>
<feature type="domain" description="Major facilitator superfamily (MFS) profile" evidence="8">
    <location>
        <begin position="16"/>
        <end position="547"/>
    </location>
</feature>
<feature type="compositionally biased region" description="Low complexity" evidence="6">
    <location>
        <begin position="270"/>
        <end position="284"/>
    </location>
</feature>
<organism evidence="9 10">
    <name type="scientific">Oleoguttula mirabilis</name>
    <dbReference type="NCBI Taxonomy" id="1507867"/>
    <lineage>
        <taxon>Eukaryota</taxon>
        <taxon>Fungi</taxon>
        <taxon>Dikarya</taxon>
        <taxon>Ascomycota</taxon>
        <taxon>Pezizomycotina</taxon>
        <taxon>Dothideomycetes</taxon>
        <taxon>Dothideomycetidae</taxon>
        <taxon>Mycosphaerellales</taxon>
        <taxon>Teratosphaeriaceae</taxon>
        <taxon>Oleoguttula</taxon>
    </lineage>
</organism>
<keyword evidence="4 7" id="KW-1133">Transmembrane helix</keyword>
<keyword evidence="5 7" id="KW-0472">Membrane</keyword>